<evidence type="ECO:0000259" key="4">
    <source>
        <dbReference type="PROSITE" id="PS51462"/>
    </source>
</evidence>
<name>A0A3Q8XPU3_9HYPH</name>
<dbReference type="InterPro" id="IPR000086">
    <property type="entry name" value="NUDIX_hydrolase_dom"/>
</dbReference>
<dbReference type="InterPro" id="IPR015797">
    <property type="entry name" value="NUDIX_hydrolase-like_dom_sf"/>
</dbReference>
<reference evidence="5 6" key="1">
    <citation type="submission" date="2018-09" db="EMBL/GenBank/DDBJ databases">
        <title>Marinorhizobium profundi gen. nov., sp. nov., isolated from a deep-sea sediment sample from the New Britain Trench and proposal of Marinorhizobiaceae fam. nov. in the order Rhizobiales of the class Alphaproteobacteria.</title>
        <authorList>
            <person name="Cao J."/>
        </authorList>
    </citation>
    <scope>NUCLEOTIDE SEQUENCE [LARGE SCALE GENOMIC DNA]</scope>
    <source>
        <strain evidence="5 6">WS11</strain>
    </source>
</reference>
<organism evidence="5 6">
    <name type="scientific">Georhizobium profundi</name>
    <dbReference type="NCBI Taxonomy" id="2341112"/>
    <lineage>
        <taxon>Bacteria</taxon>
        <taxon>Pseudomonadati</taxon>
        <taxon>Pseudomonadota</taxon>
        <taxon>Alphaproteobacteria</taxon>
        <taxon>Hyphomicrobiales</taxon>
        <taxon>Rhizobiaceae</taxon>
        <taxon>Georhizobium</taxon>
    </lineage>
</organism>
<proteinExistence type="inferred from homology"/>
<dbReference type="InterPro" id="IPR020476">
    <property type="entry name" value="Nudix_hydrolase"/>
</dbReference>
<comment type="similarity">
    <text evidence="3">Belongs to the Nudix hydrolase family.</text>
</comment>
<dbReference type="Proteomes" id="UP000268192">
    <property type="component" value="Chromosome"/>
</dbReference>
<dbReference type="SUPFAM" id="SSF55811">
    <property type="entry name" value="Nudix"/>
    <property type="match status" value="1"/>
</dbReference>
<evidence type="ECO:0000256" key="3">
    <source>
        <dbReference type="RuleBase" id="RU003476"/>
    </source>
</evidence>
<dbReference type="CDD" id="cd04673">
    <property type="entry name" value="NUDIX_ADPRase"/>
    <property type="match status" value="1"/>
</dbReference>
<dbReference type="PROSITE" id="PS51462">
    <property type="entry name" value="NUDIX"/>
    <property type="match status" value="1"/>
</dbReference>
<sequence>MSSDLEFQQPRAAVSTILVNGARVLLVKRANPPAQDLYAFPGGRVDDGEALEDAALRELREETGLIGKAPLAFKSYDLKEVDTDGRVTSWFSLTVFKATLDPAGPSRPIASDDALEAGWFGAQDVEELPMPPSVRECLVELGLIRLSLDTES</sequence>
<accession>A0A3Q8XPU3</accession>
<dbReference type="InterPro" id="IPR020084">
    <property type="entry name" value="NUDIX_hydrolase_CS"/>
</dbReference>
<dbReference type="GO" id="GO:0016787">
    <property type="term" value="F:hydrolase activity"/>
    <property type="evidence" value="ECO:0007669"/>
    <property type="project" value="UniProtKB-KW"/>
</dbReference>
<dbReference type="PROSITE" id="PS00893">
    <property type="entry name" value="NUDIX_BOX"/>
    <property type="match status" value="1"/>
</dbReference>
<dbReference type="RefSeq" id="WP_126010808.1">
    <property type="nucleotide sequence ID" value="NZ_CP032509.1"/>
</dbReference>
<dbReference type="Gene3D" id="3.90.79.10">
    <property type="entry name" value="Nucleoside Triphosphate Pyrophosphohydrolase"/>
    <property type="match status" value="1"/>
</dbReference>
<dbReference type="EMBL" id="CP032509">
    <property type="protein sequence ID" value="AZN72481.1"/>
    <property type="molecule type" value="Genomic_DNA"/>
</dbReference>
<dbReference type="Pfam" id="PF00293">
    <property type="entry name" value="NUDIX"/>
    <property type="match status" value="1"/>
</dbReference>
<protein>
    <submittedName>
        <fullName evidence="5">NUDIX domain-containing protein</fullName>
    </submittedName>
</protein>
<dbReference type="AlphaFoldDB" id="A0A3Q8XPU3"/>
<dbReference type="KEGG" id="abaw:D5400_15470"/>
<evidence type="ECO:0000313" key="5">
    <source>
        <dbReference type="EMBL" id="AZN72481.1"/>
    </source>
</evidence>
<dbReference type="PANTHER" id="PTHR43736:SF1">
    <property type="entry name" value="DIHYDRONEOPTERIN TRIPHOSPHATE DIPHOSPHATASE"/>
    <property type="match status" value="1"/>
</dbReference>
<dbReference type="PANTHER" id="PTHR43736">
    <property type="entry name" value="ADP-RIBOSE PYROPHOSPHATASE"/>
    <property type="match status" value="1"/>
</dbReference>
<evidence type="ECO:0000313" key="6">
    <source>
        <dbReference type="Proteomes" id="UP000268192"/>
    </source>
</evidence>
<gene>
    <name evidence="5" type="ORF">D5400_15470</name>
</gene>
<keyword evidence="6" id="KW-1185">Reference proteome</keyword>
<keyword evidence="2 3" id="KW-0378">Hydrolase</keyword>
<evidence type="ECO:0000256" key="2">
    <source>
        <dbReference type="ARBA" id="ARBA00022801"/>
    </source>
</evidence>
<dbReference type="OrthoDB" id="9761969at2"/>
<dbReference type="PRINTS" id="PR00502">
    <property type="entry name" value="NUDIXFAMILY"/>
</dbReference>
<feature type="domain" description="Nudix hydrolase" evidence="4">
    <location>
        <begin position="9"/>
        <end position="143"/>
    </location>
</feature>
<evidence type="ECO:0000256" key="1">
    <source>
        <dbReference type="ARBA" id="ARBA00001946"/>
    </source>
</evidence>
<comment type="cofactor">
    <cofactor evidence="1">
        <name>Mg(2+)</name>
        <dbReference type="ChEBI" id="CHEBI:18420"/>
    </cofactor>
</comment>